<dbReference type="AlphaFoldDB" id="A0A4R2NEQ7"/>
<accession>A0A4R2NEQ7</accession>
<feature type="region of interest" description="Disordered" evidence="1">
    <location>
        <begin position="41"/>
        <end position="77"/>
    </location>
</feature>
<dbReference type="RefSeq" id="WP_193552733.1">
    <property type="nucleotide sequence ID" value="NZ_QXNC01000067.1"/>
</dbReference>
<dbReference type="EMBL" id="SLXH01000004">
    <property type="protein sequence ID" value="TCP19544.1"/>
    <property type="molecule type" value="Genomic_DNA"/>
</dbReference>
<dbReference type="Proteomes" id="UP000295182">
    <property type="component" value="Unassembled WGS sequence"/>
</dbReference>
<sequence length="163" mass="17888">MAAEHLQAELIEIDENLCRSELTASQRSGYTKRRKEIWEALNPEPSPDYGQEDGAGACTEESGTTCPTLASPKTGRGNTQFAAETAAITGQSKRTINRNVARAEALGDDLPEVSARRHYIEAHCLASIRPKTRDEAKAVLRFMAAHEMFDRNETDAVLENLVG</sequence>
<gene>
    <name evidence="2" type="ORF">EV674_1041</name>
</gene>
<name>A0A4R2NEQ7_9BURK</name>
<comment type="caution">
    <text evidence="2">The sequence shown here is derived from an EMBL/GenBank/DDBJ whole genome shotgun (WGS) entry which is preliminary data.</text>
</comment>
<evidence type="ECO:0000313" key="3">
    <source>
        <dbReference type="Proteomes" id="UP000295182"/>
    </source>
</evidence>
<protein>
    <submittedName>
        <fullName evidence="2">Uncharacterized protein</fullName>
    </submittedName>
</protein>
<proteinExistence type="predicted"/>
<evidence type="ECO:0000313" key="2">
    <source>
        <dbReference type="EMBL" id="TCP19544.1"/>
    </source>
</evidence>
<reference evidence="2 3" key="1">
    <citation type="submission" date="2019-03" db="EMBL/GenBank/DDBJ databases">
        <title>Genomic Encyclopedia of Type Strains, Phase IV (KMG-IV): sequencing the most valuable type-strain genomes for metagenomic binning, comparative biology and taxonomic classification.</title>
        <authorList>
            <person name="Goeker M."/>
        </authorList>
    </citation>
    <scope>NUCLEOTIDE SEQUENCE [LARGE SCALE GENOMIC DNA]</scope>
    <source>
        <strain evidence="2 3">DSM 1837</strain>
    </source>
</reference>
<organism evidence="2 3">
    <name type="scientific">Simplicispira metamorpha</name>
    <dbReference type="NCBI Taxonomy" id="80881"/>
    <lineage>
        <taxon>Bacteria</taxon>
        <taxon>Pseudomonadati</taxon>
        <taxon>Pseudomonadota</taxon>
        <taxon>Betaproteobacteria</taxon>
        <taxon>Burkholderiales</taxon>
        <taxon>Comamonadaceae</taxon>
        <taxon>Simplicispira</taxon>
    </lineage>
</organism>
<keyword evidence="3" id="KW-1185">Reference proteome</keyword>
<evidence type="ECO:0000256" key="1">
    <source>
        <dbReference type="SAM" id="MobiDB-lite"/>
    </source>
</evidence>